<accession>A0A1F5H211</accession>
<dbReference type="AlphaFoldDB" id="A0A1F5H211"/>
<dbReference type="GO" id="GO:0022627">
    <property type="term" value="C:cytosolic small ribosomal subunit"/>
    <property type="evidence" value="ECO:0007669"/>
    <property type="project" value="TreeGrafter"/>
</dbReference>
<dbReference type="InterPro" id="IPR003489">
    <property type="entry name" value="RHF/RaiA"/>
</dbReference>
<sequence>MNIVVSGLHLKNFPELEDYARKKVAKFAKFYPKILKVDVRLIAKEAHRDQDQDYICEIQVTIPGNTLEINDNERSMDKAIDKAVERMQRLLTRTKEKKISKMHKIGILNKIKSRFF</sequence>
<evidence type="ECO:0000256" key="1">
    <source>
        <dbReference type="ARBA" id="ARBA00022845"/>
    </source>
</evidence>
<dbReference type="SUPFAM" id="SSF69754">
    <property type="entry name" value="Ribosome binding protein Y (YfiA homologue)"/>
    <property type="match status" value="1"/>
</dbReference>
<dbReference type="Gene3D" id="3.30.160.100">
    <property type="entry name" value="Ribosome hibernation promotion factor-like"/>
    <property type="match status" value="1"/>
</dbReference>
<protein>
    <submittedName>
        <fullName evidence="2">Ribosomal subunit interface protein</fullName>
    </submittedName>
</protein>
<dbReference type="InterPro" id="IPR050574">
    <property type="entry name" value="HPF/YfiA_ribosome-assoc"/>
</dbReference>
<dbReference type="EMBL" id="MFBT01000041">
    <property type="protein sequence ID" value="OGD98200.1"/>
    <property type="molecule type" value="Genomic_DNA"/>
</dbReference>
<dbReference type="Proteomes" id="UP000177039">
    <property type="component" value="Unassembled WGS sequence"/>
</dbReference>
<reference evidence="2 3" key="1">
    <citation type="journal article" date="2016" name="Nat. Commun.">
        <title>Thousands of microbial genomes shed light on interconnected biogeochemical processes in an aquifer system.</title>
        <authorList>
            <person name="Anantharaman K."/>
            <person name="Brown C.T."/>
            <person name="Hug L.A."/>
            <person name="Sharon I."/>
            <person name="Castelle C.J."/>
            <person name="Probst A.J."/>
            <person name="Thomas B.C."/>
            <person name="Singh A."/>
            <person name="Wilkins M.J."/>
            <person name="Karaoz U."/>
            <person name="Brodie E.L."/>
            <person name="Williams K.H."/>
            <person name="Hubbard S.S."/>
            <person name="Banfield J.F."/>
        </authorList>
    </citation>
    <scope>NUCLEOTIDE SEQUENCE [LARGE SCALE GENOMIC DNA]</scope>
</reference>
<dbReference type="PANTHER" id="PTHR33231:SF1">
    <property type="entry name" value="30S RIBOSOMAL PROTEIN"/>
    <property type="match status" value="1"/>
</dbReference>
<evidence type="ECO:0000313" key="2">
    <source>
        <dbReference type="EMBL" id="OGD98200.1"/>
    </source>
</evidence>
<dbReference type="GO" id="GO:0045900">
    <property type="term" value="P:negative regulation of translational elongation"/>
    <property type="evidence" value="ECO:0007669"/>
    <property type="project" value="TreeGrafter"/>
</dbReference>
<dbReference type="Pfam" id="PF02482">
    <property type="entry name" value="Ribosomal_S30AE"/>
    <property type="match status" value="1"/>
</dbReference>
<keyword evidence="1" id="KW-0810">Translation regulation</keyword>
<dbReference type="CDD" id="cd00552">
    <property type="entry name" value="RaiA"/>
    <property type="match status" value="1"/>
</dbReference>
<evidence type="ECO:0000313" key="3">
    <source>
        <dbReference type="Proteomes" id="UP000177039"/>
    </source>
</evidence>
<comment type="caution">
    <text evidence="2">The sequence shown here is derived from an EMBL/GenBank/DDBJ whole genome shotgun (WGS) entry which is preliminary data.</text>
</comment>
<organism evidence="2 3">
    <name type="scientific">Candidatus Curtissbacteria bacterium RIFCSPLOWO2_01_FULL_42_50</name>
    <dbReference type="NCBI Taxonomy" id="1797730"/>
    <lineage>
        <taxon>Bacteria</taxon>
        <taxon>Candidatus Curtissiibacteriota</taxon>
    </lineage>
</organism>
<dbReference type="NCBIfam" id="TIGR00741">
    <property type="entry name" value="yfiA"/>
    <property type="match status" value="1"/>
</dbReference>
<name>A0A1F5H211_9BACT</name>
<dbReference type="PANTHER" id="PTHR33231">
    <property type="entry name" value="30S RIBOSOMAL PROTEIN"/>
    <property type="match status" value="1"/>
</dbReference>
<dbReference type="InterPro" id="IPR036567">
    <property type="entry name" value="RHF-like"/>
</dbReference>
<dbReference type="GO" id="GO:0043024">
    <property type="term" value="F:ribosomal small subunit binding"/>
    <property type="evidence" value="ECO:0007669"/>
    <property type="project" value="TreeGrafter"/>
</dbReference>
<gene>
    <name evidence="2" type="ORF">A3B54_02285</name>
</gene>
<proteinExistence type="predicted"/>